<comment type="caution">
    <text evidence="1">The sequence shown here is derived from an EMBL/GenBank/DDBJ whole genome shotgun (WGS) entry which is preliminary data.</text>
</comment>
<organism evidence="1 2">
    <name type="scientific">Cronobacter dublinensis 1210</name>
    <dbReference type="NCBI Taxonomy" id="1208656"/>
    <lineage>
        <taxon>Bacteria</taxon>
        <taxon>Pseudomonadati</taxon>
        <taxon>Pseudomonadota</taxon>
        <taxon>Gammaproteobacteria</taxon>
        <taxon>Enterobacterales</taxon>
        <taxon>Enterobacteriaceae</taxon>
        <taxon>Cronobacter</taxon>
    </lineage>
</organism>
<keyword evidence="2" id="KW-1185">Reference proteome</keyword>
<evidence type="ECO:0000313" key="1">
    <source>
        <dbReference type="EMBL" id="CCJ79536.1"/>
    </source>
</evidence>
<sequence length="48" mass="5401">MCFFSRIIFGHTVSDTEVAEKTKHSTSIKLAGAFNLLLNTMCFSNLYI</sequence>
<dbReference type="Proteomes" id="UP000009342">
    <property type="component" value="Unassembled WGS sequence"/>
</dbReference>
<proteinExistence type="predicted"/>
<evidence type="ECO:0000313" key="2">
    <source>
        <dbReference type="Proteomes" id="UP000009342"/>
    </source>
</evidence>
<protein>
    <submittedName>
        <fullName evidence="1">Uncharacterized protein</fullName>
    </submittedName>
</protein>
<gene>
    <name evidence="1" type="ORF">BN134_240</name>
</gene>
<dbReference type="EMBL" id="CAKZ01000013">
    <property type="protein sequence ID" value="CCJ79536.1"/>
    <property type="molecule type" value="Genomic_DNA"/>
</dbReference>
<name>A0ABP1W3T0_9ENTR</name>
<accession>A0ABP1W3T0</accession>
<reference evidence="2" key="1">
    <citation type="journal article" date="2012" name="PLoS ONE">
        <title>Comparative analysis of genome sequences covering the seven cronobacter species.</title>
        <authorList>
            <person name="Joseph S."/>
            <person name="Desai P."/>
            <person name="Ji Y."/>
            <person name="Cummings C.A."/>
            <person name="Shih R."/>
            <person name="Degoricija L."/>
            <person name="Rico A."/>
            <person name="Brzoska P."/>
            <person name="Hamby S.E."/>
            <person name="Masood N."/>
            <person name="Hariri S."/>
            <person name="Sonbol H."/>
            <person name="Chuzhanova N."/>
            <person name="McClelland M."/>
            <person name="Furtado M.R."/>
            <person name="Forsythe S.J."/>
        </authorList>
    </citation>
    <scope>NUCLEOTIDE SEQUENCE [LARGE SCALE GENOMIC DNA]</scope>
    <source>
        <strain evidence="2">1210</strain>
    </source>
</reference>